<proteinExistence type="predicted"/>
<accession>A0ACB7RKZ5</accession>
<dbReference type="Proteomes" id="UP000821845">
    <property type="component" value="Chromosome 9"/>
</dbReference>
<organism evidence="1 2">
    <name type="scientific">Hyalomma asiaticum</name>
    <name type="common">Tick</name>
    <dbReference type="NCBI Taxonomy" id="266040"/>
    <lineage>
        <taxon>Eukaryota</taxon>
        <taxon>Metazoa</taxon>
        <taxon>Ecdysozoa</taxon>
        <taxon>Arthropoda</taxon>
        <taxon>Chelicerata</taxon>
        <taxon>Arachnida</taxon>
        <taxon>Acari</taxon>
        <taxon>Parasitiformes</taxon>
        <taxon>Ixodida</taxon>
        <taxon>Ixodoidea</taxon>
        <taxon>Ixodidae</taxon>
        <taxon>Hyalomminae</taxon>
        <taxon>Hyalomma</taxon>
    </lineage>
</organism>
<comment type="caution">
    <text evidence="1">The sequence shown here is derived from an EMBL/GenBank/DDBJ whole genome shotgun (WGS) entry which is preliminary data.</text>
</comment>
<evidence type="ECO:0000313" key="2">
    <source>
        <dbReference type="Proteomes" id="UP000821845"/>
    </source>
</evidence>
<sequence>MPEFGVEVDSFFGEATYRLPAPLNLTPAVLSAGTRTLQPSTSMDCTVTGTNLSLTTFNVDEWKEVLDARKQHHELKSKTEELSQAGIASVAIKSEEVRPDAVKTPAQRMVNTSAAERLRRGPIPRLPFDDYKARDIGRTSKSVLIPFMSDRLPKSVKFFGSVFGVYLVPSGTRWKPVRIADELGTDEMCAPNQCALIAPTADSSARSITNALQLALCAAGITERVTDFADGNANVVRPNGPERPGHLSAI</sequence>
<evidence type="ECO:0000313" key="1">
    <source>
        <dbReference type="EMBL" id="KAH6922008.1"/>
    </source>
</evidence>
<name>A0ACB7RKZ5_HYAAI</name>
<keyword evidence="2" id="KW-1185">Reference proteome</keyword>
<reference evidence="1" key="1">
    <citation type="submission" date="2020-05" db="EMBL/GenBank/DDBJ databases">
        <title>Large-scale comparative analyses of tick genomes elucidate their genetic diversity and vector capacities.</title>
        <authorList>
            <person name="Jia N."/>
            <person name="Wang J."/>
            <person name="Shi W."/>
            <person name="Du L."/>
            <person name="Sun Y."/>
            <person name="Zhan W."/>
            <person name="Jiang J."/>
            <person name="Wang Q."/>
            <person name="Zhang B."/>
            <person name="Ji P."/>
            <person name="Sakyi L.B."/>
            <person name="Cui X."/>
            <person name="Yuan T."/>
            <person name="Jiang B."/>
            <person name="Yang W."/>
            <person name="Lam T.T.-Y."/>
            <person name="Chang Q."/>
            <person name="Ding S."/>
            <person name="Wang X."/>
            <person name="Zhu J."/>
            <person name="Ruan X."/>
            <person name="Zhao L."/>
            <person name="Wei J."/>
            <person name="Que T."/>
            <person name="Du C."/>
            <person name="Cheng J."/>
            <person name="Dai P."/>
            <person name="Han X."/>
            <person name="Huang E."/>
            <person name="Gao Y."/>
            <person name="Liu J."/>
            <person name="Shao H."/>
            <person name="Ye R."/>
            <person name="Li L."/>
            <person name="Wei W."/>
            <person name="Wang X."/>
            <person name="Wang C."/>
            <person name="Yang T."/>
            <person name="Huo Q."/>
            <person name="Li W."/>
            <person name="Guo W."/>
            <person name="Chen H."/>
            <person name="Zhou L."/>
            <person name="Ni X."/>
            <person name="Tian J."/>
            <person name="Zhou Y."/>
            <person name="Sheng Y."/>
            <person name="Liu T."/>
            <person name="Pan Y."/>
            <person name="Xia L."/>
            <person name="Li J."/>
            <person name="Zhao F."/>
            <person name="Cao W."/>
        </authorList>
    </citation>
    <scope>NUCLEOTIDE SEQUENCE</scope>
    <source>
        <strain evidence="1">Hyas-2018</strain>
    </source>
</reference>
<dbReference type="EMBL" id="CM023489">
    <property type="protein sequence ID" value="KAH6922008.1"/>
    <property type="molecule type" value="Genomic_DNA"/>
</dbReference>
<protein>
    <submittedName>
        <fullName evidence="1">Uncharacterized protein</fullName>
    </submittedName>
</protein>
<gene>
    <name evidence="1" type="ORF">HPB50_007540</name>
</gene>